<name>L0A4F2_DEIPD</name>
<dbReference type="HOGENOM" id="CLU_1259707_0_0_0"/>
<dbReference type="STRING" id="937777.Deipe_2846"/>
<dbReference type="PATRIC" id="fig|937777.3.peg.2861"/>
<keyword evidence="2" id="KW-1185">Reference proteome</keyword>
<accession>L0A4F2</accession>
<evidence type="ECO:0000313" key="2">
    <source>
        <dbReference type="Proteomes" id="UP000010467"/>
    </source>
</evidence>
<organism evidence="1 2">
    <name type="scientific">Deinococcus peraridilitoris (strain DSM 19664 / LMG 22246 / CIP 109416 / KR-200)</name>
    <dbReference type="NCBI Taxonomy" id="937777"/>
    <lineage>
        <taxon>Bacteria</taxon>
        <taxon>Thermotogati</taxon>
        <taxon>Deinococcota</taxon>
        <taxon>Deinococci</taxon>
        <taxon>Deinococcales</taxon>
        <taxon>Deinococcaceae</taxon>
        <taxon>Deinococcus</taxon>
    </lineage>
</organism>
<protein>
    <submittedName>
        <fullName evidence="1">Uncharacterized protein</fullName>
    </submittedName>
</protein>
<proteinExistence type="predicted"/>
<gene>
    <name evidence="1" type="ordered locus">Deipe_2846</name>
</gene>
<reference evidence="2" key="1">
    <citation type="submission" date="2012-03" db="EMBL/GenBank/DDBJ databases">
        <title>Complete sequence of chromosome of Deinococcus peraridilitoris DSM 19664.</title>
        <authorList>
            <person name="Lucas S."/>
            <person name="Copeland A."/>
            <person name="Lapidus A."/>
            <person name="Glavina del Rio T."/>
            <person name="Dalin E."/>
            <person name="Tice H."/>
            <person name="Bruce D."/>
            <person name="Goodwin L."/>
            <person name="Pitluck S."/>
            <person name="Peters L."/>
            <person name="Mikhailova N."/>
            <person name="Lu M."/>
            <person name="Kyrpides N."/>
            <person name="Mavromatis K."/>
            <person name="Ivanova N."/>
            <person name="Brettin T."/>
            <person name="Detter J.C."/>
            <person name="Han C."/>
            <person name="Larimer F."/>
            <person name="Land M."/>
            <person name="Hauser L."/>
            <person name="Markowitz V."/>
            <person name="Cheng J.-F."/>
            <person name="Hugenholtz P."/>
            <person name="Woyke T."/>
            <person name="Wu D."/>
            <person name="Pukall R."/>
            <person name="Steenblock K."/>
            <person name="Brambilla E."/>
            <person name="Klenk H.-P."/>
            <person name="Eisen J.A."/>
        </authorList>
    </citation>
    <scope>NUCLEOTIDE SEQUENCE [LARGE SCALE GENOMIC DNA]</scope>
    <source>
        <strain evidence="2">DSM 19664 / LMG 22246 / CIP 109416 / KR-200</strain>
    </source>
</reference>
<dbReference type="Proteomes" id="UP000010467">
    <property type="component" value="Chromosome"/>
</dbReference>
<dbReference type="AlphaFoldDB" id="L0A4F2"/>
<dbReference type="KEGG" id="dpd:Deipe_2846"/>
<dbReference type="EMBL" id="CP003382">
    <property type="protein sequence ID" value="AFZ68309.1"/>
    <property type="molecule type" value="Genomic_DNA"/>
</dbReference>
<evidence type="ECO:0000313" key="1">
    <source>
        <dbReference type="EMBL" id="AFZ68309.1"/>
    </source>
</evidence>
<sequence length="214" mass="23773">MAPLGAALMLSLGACMMRPTQNVWALDFQRTDNHVELDPTRLLTEQRVPGARLVSVPTALKLAPPGSLILACWRGTELSNFYGPCSHVARKIDDTQLAETFLAGAAGTYPLSRLYDRYAVIVLDVGAREEHLSVMRKEVERLKGLPYDLTHRPGTYYCSNYQNQLQKVAGLPEVIALNKDWQMYVPSDVLLTPGVKVLWVGVNERLFTVGAGFR</sequence>